<organism evidence="8 9">
    <name type="scientific">Persicitalea jodogahamensis</name>
    <dbReference type="NCBI Taxonomy" id="402147"/>
    <lineage>
        <taxon>Bacteria</taxon>
        <taxon>Pseudomonadati</taxon>
        <taxon>Bacteroidota</taxon>
        <taxon>Cytophagia</taxon>
        <taxon>Cytophagales</taxon>
        <taxon>Spirosomataceae</taxon>
        <taxon>Persicitalea</taxon>
    </lineage>
</organism>
<dbReference type="GO" id="GO:0008831">
    <property type="term" value="F:dTDP-4-dehydrorhamnose reductase activity"/>
    <property type="evidence" value="ECO:0007669"/>
    <property type="project" value="UniProtKB-EC"/>
</dbReference>
<dbReference type="GO" id="GO:0019305">
    <property type="term" value="P:dTDP-rhamnose biosynthetic process"/>
    <property type="evidence" value="ECO:0007669"/>
    <property type="project" value="UniProtKB-UniPathway"/>
</dbReference>
<comment type="caution">
    <text evidence="8">The sequence shown here is derived from an EMBL/GenBank/DDBJ whole genome shotgun (WGS) entry which is preliminary data.</text>
</comment>
<gene>
    <name evidence="8" type="ORF">GCM10007390_08190</name>
</gene>
<comment type="catalytic activity">
    <reaction evidence="5">
        <text>dTDP-beta-L-rhamnose + NADP(+) = dTDP-4-dehydro-beta-L-rhamnose + NADPH + H(+)</text>
        <dbReference type="Rhea" id="RHEA:21796"/>
        <dbReference type="ChEBI" id="CHEBI:15378"/>
        <dbReference type="ChEBI" id="CHEBI:57510"/>
        <dbReference type="ChEBI" id="CHEBI:57783"/>
        <dbReference type="ChEBI" id="CHEBI:58349"/>
        <dbReference type="ChEBI" id="CHEBI:62830"/>
        <dbReference type="EC" id="1.1.1.133"/>
    </reaction>
</comment>
<reference evidence="8 9" key="1">
    <citation type="journal article" date="2014" name="Int. J. Syst. Evol. Microbiol.">
        <title>Complete genome sequence of Corynebacterium casei LMG S-19264T (=DSM 44701T), isolated from a smear-ripened cheese.</title>
        <authorList>
            <consortium name="US DOE Joint Genome Institute (JGI-PGF)"/>
            <person name="Walter F."/>
            <person name="Albersmeier A."/>
            <person name="Kalinowski J."/>
            <person name="Ruckert C."/>
        </authorList>
    </citation>
    <scope>NUCLEOTIDE SEQUENCE [LARGE SCALE GENOMIC DNA]</scope>
    <source>
        <strain evidence="8 9">KCTC 12866</strain>
    </source>
</reference>
<comment type="pathway">
    <text evidence="1 6">Carbohydrate biosynthesis; dTDP-L-rhamnose biosynthesis.</text>
</comment>
<dbReference type="Proteomes" id="UP000598271">
    <property type="component" value="Unassembled WGS sequence"/>
</dbReference>
<dbReference type="RefSeq" id="WP_189563064.1">
    <property type="nucleotide sequence ID" value="NZ_BMXF01000001.1"/>
</dbReference>
<evidence type="ECO:0000313" key="9">
    <source>
        <dbReference type="Proteomes" id="UP000598271"/>
    </source>
</evidence>
<evidence type="ECO:0000256" key="2">
    <source>
        <dbReference type="ARBA" id="ARBA00010944"/>
    </source>
</evidence>
<dbReference type="Pfam" id="PF04321">
    <property type="entry name" value="RmlD_sub_bind"/>
    <property type="match status" value="1"/>
</dbReference>
<dbReference type="EMBL" id="BMXF01000001">
    <property type="protein sequence ID" value="GHB57132.1"/>
    <property type="molecule type" value="Genomic_DNA"/>
</dbReference>
<evidence type="ECO:0000313" key="8">
    <source>
        <dbReference type="EMBL" id="GHB57132.1"/>
    </source>
</evidence>
<dbReference type="GO" id="GO:0005829">
    <property type="term" value="C:cytosol"/>
    <property type="evidence" value="ECO:0007669"/>
    <property type="project" value="TreeGrafter"/>
</dbReference>
<dbReference type="EC" id="1.1.1.133" evidence="3 6"/>
<dbReference type="InterPro" id="IPR029903">
    <property type="entry name" value="RmlD-like-bd"/>
</dbReference>
<comment type="similarity">
    <text evidence="2 6">Belongs to the dTDP-4-dehydrorhamnose reductase family.</text>
</comment>
<dbReference type="AlphaFoldDB" id="A0A8J3D0F1"/>
<dbReference type="PANTHER" id="PTHR10491:SF4">
    <property type="entry name" value="METHIONINE ADENOSYLTRANSFERASE 2 SUBUNIT BETA"/>
    <property type="match status" value="1"/>
</dbReference>
<feature type="domain" description="RmlD-like substrate binding" evidence="7">
    <location>
        <begin position="5"/>
        <end position="299"/>
    </location>
</feature>
<evidence type="ECO:0000256" key="4">
    <source>
        <dbReference type="ARBA" id="ARBA00017099"/>
    </source>
</evidence>
<evidence type="ECO:0000256" key="3">
    <source>
        <dbReference type="ARBA" id="ARBA00012929"/>
    </source>
</evidence>
<protein>
    <recommendedName>
        <fullName evidence="4 6">dTDP-4-dehydrorhamnose reductase</fullName>
        <ecNumber evidence="3 6">1.1.1.133</ecNumber>
    </recommendedName>
</protein>
<dbReference type="InterPro" id="IPR005913">
    <property type="entry name" value="dTDP_dehydrorham_reduct"/>
</dbReference>
<evidence type="ECO:0000259" key="7">
    <source>
        <dbReference type="Pfam" id="PF04321"/>
    </source>
</evidence>
<evidence type="ECO:0000256" key="1">
    <source>
        <dbReference type="ARBA" id="ARBA00004781"/>
    </source>
</evidence>
<dbReference type="CDD" id="cd05254">
    <property type="entry name" value="dTDP_HR_like_SDR_e"/>
    <property type="match status" value="1"/>
</dbReference>
<comment type="function">
    <text evidence="6">Catalyzes the reduction of dTDP-6-deoxy-L-lyxo-4-hexulose to yield dTDP-L-rhamnose.</text>
</comment>
<dbReference type="SUPFAM" id="SSF51735">
    <property type="entry name" value="NAD(P)-binding Rossmann-fold domains"/>
    <property type="match status" value="1"/>
</dbReference>
<keyword evidence="6" id="KW-0560">Oxidoreductase</keyword>
<keyword evidence="6" id="KW-0521">NADP</keyword>
<proteinExistence type="inferred from homology"/>
<accession>A0A8J3D0F1</accession>
<evidence type="ECO:0000256" key="6">
    <source>
        <dbReference type="RuleBase" id="RU364082"/>
    </source>
</evidence>
<evidence type="ECO:0000256" key="5">
    <source>
        <dbReference type="ARBA" id="ARBA00048200"/>
    </source>
</evidence>
<sequence length="307" mass="33860">MSSKRILITGSNGLLGQKLVELLIQNPDIEIVATARGENRLPFVEGYAYHALDITQPEEVREVFALTKPDVVIHTAAMTNVDQCESEKEACWELNVKAVEYLVDACREHNTFLVHLSTDFIFDGADGPYDETAEANPLSFYGWSKYAAEKVVINSGRFAAPIRWAIARTVLVYGIAHDMSRSNIILWVKKSLEEGKNIKVVTDQWRSPTLAEDLAVGCFLIADQQAEGIFNISGKDLLTPHEMAGMTADYFELDKSLIAEADSTTFTQPAKRPARTGFVLAKSQEVLGYAPRSFREGIAILAGQTAG</sequence>
<dbReference type="InterPro" id="IPR036291">
    <property type="entry name" value="NAD(P)-bd_dom_sf"/>
</dbReference>
<dbReference type="UniPathway" id="UPA00124"/>
<dbReference type="PANTHER" id="PTHR10491">
    <property type="entry name" value="DTDP-4-DEHYDRORHAMNOSE REDUCTASE"/>
    <property type="match status" value="1"/>
</dbReference>
<keyword evidence="9" id="KW-1185">Reference proteome</keyword>
<dbReference type="Gene3D" id="3.40.50.720">
    <property type="entry name" value="NAD(P)-binding Rossmann-like Domain"/>
    <property type="match status" value="1"/>
</dbReference>
<name>A0A8J3D0F1_9BACT</name>